<dbReference type="Proteomes" id="UP000790787">
    <property type="component" value="Chromosome 21"/>
</dbReference>
<dbReference type="CDD" id="cd15532">
    <property type="entry name" value="PHD2_CHD_II"/>
    <property type="match status" value="1"/>
</dbReference>
<evidence type="ECO:0000259" key="7">
    <source>
        <dbReference type="PROSITE" id="PS50016"/>
    </source>
</evidence>
<reference evidence="8" key="1">
    <citation type="journal article" date="2014" name="Nat. Commun.">
        <title>The tobacco genome sequence and its comparison with those of tomato and potato.</title>
        <authorList>
            <person name="Sierro N."/>
            <person name="Battey J.N."/>
            <person name="Ouadi S."/>
            <person name="Bakaher N."/>
            <person name="Bovet L."/>
            <person name="Willig A."/>
            <person name="Goepfert S."/>
            <person name="Peitsch M.C."/>
            <person name="Ivanov N.V."/>
        </authorList>
    </citation>
    <scope>NUCLEOTIDE SEQUENCE [LARGE SCALE GENOMIC DNA]</scope>
</reference>
<dbReference type="Pfam" id="PF22970">
    <property type="entry name" value="DUF7028"/>
    <property type="match status" value="1"/>
</dbReference>
<dbReference type="InterPro" id="IPR016181">
    <property type="entry name" value="Acyl_CoA_acyltransferase"/>
</dbReference>
<evidence type="ECO:0000256" key="4">
    <source>
        <dbReference type="ARBA" id="ARBA00022833"/>
    </source>
</evidence>
<dbReference type="KEGG" id="nta:107813961"/>
<dbReference type="GO" id="GO:0008270">
    <property type="term" value="F:zinc ion binding"/>
    <property type="evidence" value="ECO:0007669"/>
    <property type="project" value="UniProtKB-KW"/>
</dbReference>
<dbReference type="PANTHER" id="PTHR46309">
    <property type="entry name" value="PHD FINGER PROTEIN 12"/>
    <property type="match status" value="1"/>
</dbReference>
<accession>A0A1S4C0T8</accession>
<dbReference type="InterPro" id="IPR013083">
    <property type="entry name" value="Znf_RING/FYVE/PHD"/>
</dbReference>
<dbReference type="SMART" id="SM00249">
    <property type="entry name" value="PHD"/>
    <property type="match status" value="2"/>
</dbReference>
<keyword evidence="5" id="KW-0539">Nucleus</keyword>
<dbReference type="Gene3D" id="3.30.40.10">
    <property type="entry name" value="Zinc/RING finger domain, C3HC4 (zinc finger)"/>
    <property type="match status" value="1"/>
</dbReference>
<dbReference type="Pfam" id="PF23209">
    <property type="entry name" value="IDM1_C"/>
    <property type="match status" value="1"/>
</dbReference>
<dbReference type="InterPro" id="IPR042163">
    <property type="entry name" value="PHF12"/>
</dbReference>
<dbReference type="PANTHER" id="PTHR46309:SF1">
    <property type="entry name" value="PHD FINGER PROTEIN 12"/>
    <property type="match status" value="1"/>
</dbReference>
<dbReference type="OMA" id="TGQNFRN"/>
<proteinExistence type="predicted"/>
<evidence type="ECO:0000313" key="9">
    <source>
        <dbReference type="RefSeq" id="XP_016494767.1"/>
    </source>
</evidence>
<dbReference type="InterPro" id="IPR054292">
    <property type="entry name" value="DUF7028"/>
</dbReference>
<organism evidence="8 9">
    <name type="scientific">Nicotiana tabacum</name>
    <name type="common">Common tobacco</name>
    <dbReference type="NCBI Taxonomy" id="4097"/>
    <lineage>
        <taxon>Eukaryota</taxon>
        <taxon>Viridiplantae</taxon>
        <taxon>Streptophyta</taxon>
        <taxon>Embryophyta</taxon>
        <taxon>Tracheophyta</taxon>
        <taxon>Spermatophyta</taxon>
        <taxon>Magnoliopsida</taxon>
        <taxon>eudicotyledons</taxon>
        <taxon>Gunneridae</taxon>
        <taxon>Pentapetalae</taxon>
        <taxon>asterids</taxon>
        <taxon>lamiids</taxon>
        <taxon>Solanales</taxon>
        <taxon>Solanaceae</taxon>
        <taxon>Nicotianoideae</taxon>
        <taxon>Nicotianeae</taxon>
        <taxon>Nicotiana</taxon>
    </lineage>
</organism>
<dbReference type="InterPro" id="IPR011011">
    <property type="entry name" value="Znf_FYVE_PHD"/>
</dbReference>
<dbReference type="Pfam" id="PF00628">
    <property type="entry name" value="PHD"/>
    <property type="match status" value="1"/>
</dbReference>
<dbReference type="GO" id="GO:0003714">
    <property type="term" value="F:transcription corepressor activity"/>
    <property type="evidence" value="ECO:0000318"/>
    <property type="project" value="GO_Central"/>
</dbReference>
<dbReference type="SUPFAM" id="SSF57903">
    <property type="entry name" value="FYVE/PHD zinc finger"/>
    <property type="match status" value="1"/>
</dbReference>
<keyword evidence="8" id="KW-1185">Reference proteome</keyword>
<dbReference type="GO" id="GO:0006357">
    <property type="term" value="P:regulation of transcription by RNA polymerase II"/>
    <property type="evidence" value="ECO:0000318"/>
    <property type="project" value="GO_Central"/>
</dbReference>
<gene>
    <name evidence="9" type="primary">LOC107813961</name>
</gene>
<dbReference type="GeneID" id="107813961"/>
<comment type="subcellular location">
    <subcellularLocation>
        <location evidence="1">Nucleus</location>
    </subcellularLocation>
</comment>
<evidence type="ECO:0000256" key="1">
    <source>
        <dbReference type="ARBA" id="ARBA00004123"/>
    </source>
</evidence>
<dbReference type="AlphaFoldDB" id="A0A1S4C0T8"/>
<dbReference type="PROSITE" id="PS50016">
    <property type="entry name" value="ZF_PHD_2"/>
    <property type="match status" value="1"/>
</dbReference>
<evidence type="ECO:0000256" key="6">
    <source>
        <dbReference type="PROSITE-ProRule" id="PRU00146"/>
    </source>
</evidence>
<dbReference type="STRING" id="4097.A0A1S4C0T8"/>
<evidence type="ECO:0000256" key="2">
    <source>
        <dbReference type="ARBA" id="ARBA00022723"/>
    </source>
</evidence>
<evidence type="ECO:0000313" key="8">
    <source>
        <dbReference type="Proteomes" id="UP000790787"/>
    </source>
</evidence>
<dbReference type="InterPro" id="IPR056511">
    <property type="entry name" value="IDM1_C"/>
</dbReference>
<dbReference type="RefSeq" id="XP_016494767.1">
    <property type="nucleotide sequence ID" value="XM_016639281.1"/>
</dbReference>
<keyword evidence="3 6" id="KW-0863">Zinc-finger</keyword>
<name>A0A1S4C0T8_TOBAC</name>
<dbReference type="GO" id="GO:0005634">
    <property type="term" value="C:nucleus"/>
    <property type="evidence" value="ECO:0000318"/>
    <property type="project" value="GO_Central"/>
</dbReference>
<dbReference type="PaxDb" id="4097-A0A1S4C0T8"/>
<keyword evidence="4" id="KW-0862">Zinc</keyword>
<sequence>MEDSVRSGGGVLKKKSSSGCLIIKKKDDKMVKKRPRFVMNDHVSNDELSESIRRKNGQFFSNGYGKSGVREGEFGRNVNLLDLNEYEECDVKRQLNGYSYEISESIRRKTGQNFRNGSVVYGKSCVRDGEFGRNAALIDLNEYEERDVKRQLDGCGDEISESIRRKTGQNFRNGSVVYGKSCVRDGEFGRNAALIDLNEYEERDVKRQLDGCGDEISESIRRKNGQKFRNGSVVYGKSCVRDGEFVRNADLLDLNEYEECDVKRQLNGYSDVRSNMIERRGSCREFGSGSGSVMAEKRKLSCMDSSSSFSGSRMKGDDNGFTRRYDLLEGEVRMPISLTREATHEAIRLQGKNGVLKVMLNKKKKIDLMHKDFDPAEIENRKGSQSADVVKRNLLVHPSFYSGSKHPEKQPLSVKTEKNELKLEKPLLGKIIRSVASEKDETDTSLKLAPPSSVPASSAMGVLKEESRSLASEDVIPAKSKDGKVKRGGSTEKQQLRERIRGMLLEAGWTIDYRPRKNRDYLDAVYTNPSGTSYWSIIKAYEAFQKRSEVDSGKSKPDGSSCSYAPISDDLINKLTRQTRKKIEKEMKKKRKDDGKREDRKKTSVRESSLGTDTLQHEERLGSYIKKKDKLLQGKLHAIDRENGDNSSDNLNVRRLKQDTVAKSSGGVASNSIHGRKSKLIGRCTLLVRHSDKRGSSDSDGYVPCTGKRTLLSWLIDSGTLKLGQKVQYVNRRRTRVKLEGWVTQDGVHCGCCSKILPVSKFELHAGSKRHQPFQNIVLEFGGTLLECLIDTWNRQKESDHRDFYSIGIDGDDPEDDACGICGDGGDLICCDGCPSTFHQNCLGIKMLPPGHWHCPNCTCKFCGAACEFPEEASERTVNEILSCSLCEKKYHKSCSLETDALSAISNDQSASFCGQKCRELYDHLQNILGVKHELEAGFSWSLIQRTDLDSDISRCPFPQRVECNSKLAVAVAVIDECFLPFVDRRSGINIIHNVLYNTGSNLSRLNFRGFYTALLERGDEIISVASIRIRGTQLAEMPFIGTRNIYRRQGMCRRLLSAIETVLSTLKVEKLIIPAISEHPHNWTKVFGFEELEESNKQEMKSINMLVFPGTDMLQKKMLMEDMQEACDLQHSHPPPPALVEKADQESSIRHDRHLHDGVCVSIVEKTDDGFGPMDSGSPASAVHLSASTVVRAQGDCCESDIQISSTEAEKNFTESATNLMLSSPSGASNGSPDTEDAALGPANIAVNSGIEPINQKV</sequence>
<keyword evidence="2" id="KW-0479">Metal-binding</keyword>
<dbReference type="OrthoDB" id="429143at2759"/>
<dbReference type="Pfam" id="PF16135">
    <property type="entry name" value="TDBD"/>
    <property type="match status" value="1"/>
</dbReference>
<dbReference type="InterPro" id="IPR032308">
    <property type="entry name" value="TDBD"/>
</dbReference>
<protein>
    <recommendedName>
        <fullName evidence="7">PHD-type domain-containing protein</fullName>
    </recommendedName>
</protein>
<evidence type="ECO:0000256" key="5">
    <source>
        <dbReference type="ARBA" id="ARBA00023242"/>
    </source>
</evidence>
<reference evidence="9" key="2">
    <citation type="submission" date="2025-08" db="UniProtKB">
        <authorList>
            <consortium name="RefSeq"/>
        </authorList>
    </citation>
    <scope>IDENTIFICATION</scope>
</reference>
<dbReference type="InterPro" id="IPR019787">
    <property type="entry name" value="Znf_PHD-finger"/>
</dbReference>
<evidence type="ECO:0000256" key="3">
    <source>
        <dbReference type="ARBA" id="ARBA00022771"/>
    </source>
</evidence>
<dbReference type="InterPro" id="IPR001965">
    <property type="entry name" value="Znf_PHD"/>
</dbReference>
<dbReference type="SUPFAM" id="SSF55729">
    <property type="entry name" value="Acyl-CoA N-acyltransferases (Nat)"/>
    <property type="match status" value="1"/>
</dbReference>